<keyword evidence="3" id="KW-1185">Reference proteome</keyword>
<organism evidence="2 3">
    <name type="scientific">Craterilacuibacter sinensis</name>
    <dbReference type="NCBI Taxonomy" id="2686017"/>
    <lineage>
        <taxon>Bacteria</taxon>
        <taxon>Pseudomonadati</taxon>
        <taxon>Pseudomonadota</taxon>
        <taxon>Betaproteobacteria</taxon>
        <taxon>Neisseriales</taxon>
        <taxon>Neisseriaceae</taxon>
        <taxon>Craterilacuibacter</taxon>
    </lineage>
</organism>
<sequence length="71" mass="7883">MDVRDSNGTLLASGDTVSVIKDLKVKGSSTVIKRGTVFKNIRVDEDDDEHVECRNDKIKGLMLKTCFLKKA</sequence>
<evidence type="ECO:0000313" key="2">
    <source>
        <dbReference type="EMBL" id="MXR36952.1"/>
    </source>
</evidence>
<dbReference type="InterPro" id="IPR013988">
    <property type="entry name" value="YjdM_C"/>
</dbReference>
<dbReference type="RefSeq" id="WP_160796273.1">
    <property type="nucleotide sequence ID" value="NZ_WSSB01000006.1"/>
</dbReference>
<dbReference type="EMBL" id="WSSB01000006">
    <property type="protein sequence ID" value="MXR36952.1"/>
    <property type="molecule type" value="Genomic_DNA"/>
</dbReference>
<dbReference type="Gene3D" id="2.30.30.40">
    <property type="entry name" value="SH3 Domains"/>
    <property type="match status" value="1"/>
</dbReference>
<evidence type="ECO:0000259" key="1">
    <source>
        <dbReference type="Pfam" id="PF03831"/>
    </source>
</evidence>
<feature type="domain" description="Protein YjdM C-terminal" evidence="1">
    <location>
        <begin position="3"/>
        <end position="71"/>
    </location>
</feature>
<protein>
    <submittedName>
        <fullName evidence="2">PhnA protein</fullName>
    </submittedName>
</protein>
<dbReference type="AlphaFoldDB" id="A0A845BKY9"/>
<name>A0A845BKY9_9NEIS</name>
<dbReference type="SUPFAM" id="SSF82057">
    <property type="entry name" value="Prokaryotic SH3-related domain"/>
    <property type="match status" value="1"/>
</dbReference>
<dbReference type="Pfam" id="PF03831">
    <property type="entry name" value="YjdM"/>
    <property type="match status" value="1"/>
</dbReference>
<evidence type="ECO:0000313" key="3">
    <source>
        <dbReference type="Proteomes" id="UP000467214"/>
    </source>
</evidence>
<gene>
    <name evidence="2" type="ORF">GQF02_08200</name>
</gene>
<reference evidence="2 3" key="1">
    <citation type="submission" date="2019-12" db="EMBL/GenBank/DDBJ databases">
        <title>Neisseriaceae gen. nov. sp. Genome sequencing and assembly.</title>
        <authorList>
            <person name="Liu Z."/>
            <person name="Li A."/>
        </authorList>
    </citation>
    <scope>NUCLEOTIDE SEQUENCE [LARGE SCALE GENOMIC DNA]</scope>
    <source>
        <strain evidence="2 3">B2N2-7</strain>
    </source>
</reference>
<dbReference type="Proteomes" id="UP000467214">
    <property type="component" value="Unassembled WGS sequence"/>
</dbReference>
<accession>A0A845BKY9</accession>
<proteinExistence type="predicted"/>
<comment type="caution">
    <text evidence="2">The sequence shown here is derived from an EMBL/GenBank/DDBJ whole genome shotgun (WGS) entry which is preliminary data.</text>
</comment>